<gene>
    <name evidence="2" type="ORF">BWQ96_07052</name>
</gene>
<dbReference type="Proteomes" id="UP000247409">
    <property type="component" value="Unassembled WGS sequence"/>
</dbReference>
<feature type="region of interest" description="Disordered" evidence="1">
    <location>
        <begin position="209"/>
        <end position="241"/>
    </location>
</feature>
<dbReference type="OrthoDB" id="10604423at2759"/>
<proteinExistence type="predicted"/>
<evidence type="ECO:0000313" key="2">
    <source>
        <dbReference type="EMBL" id="PXF43223.1"/>
    </source>
</evidence>
<feature type="compositionally biased region" description="Basic and acidic residues" evidence="1">
    <location>
        <begin position="323"/>
        <end position="333"/>
    </location>
</feature>
<organism evidence="2 3">
    <name type="scientific">Gracilariopsis chorda</name>
    <dbReference type="NCBI Taxonomy" id="448386"/>
    <lineage>
        <taxon>Eukaryota</taxon>
        <taxon>Rhodophyta</taxon>
        <taxon>Florideophyceae</taxon>
        <taxon>Rhodymeniophycidae</taxon>
        <taxon>Gracilariales</taxon>
        <taxon>Gracilariaceae</taxon>
        <taxon>Gracilariopsis</taxon>
    </lineage>
</organism>
<dbReference type="AlphaFoldDB" id="A0A2V3IMB6"/>
<dbReference type="EMBL" id="NBIV01000133">
    <property type="protein sequence ID" value="PXF43223.1"/>
    <property type="molecule type" value="Genomic_DNA"/>
</dbReference>
<name>A0A2V3IMB6_9FLOR</name>
<evidence type="ECO:0000256" key="1">
    <source>
        <dbReference type="SAM" id="MobiDB-lite"/>
    </source>
</evidence>
<feature type="region of interest" description="Disordered" evidence="1">
    <location>
        <begin position="58"/>
        <end position="145"/>
    </location>
</feature>
<protein>
    <submittedName>
        <fullName evidence="2">Uncharacterized protein</fullName>
    </submittedName>
</protein>
<feature type="compositionally biased region" description="Polar residues" evidence="1">
    <location>
        <begin position="111"/>
        <end position="144"/>
    </location>
</feature>
<feature type="compositionally biased region" description="Acidic residues" evidence="1">
    <location>
        <begin position="265"/>
        <end position="282"/>
    </location>
</feature>
<comment type="caution">
    <text evidence="2">The sequence shown here is derived from an EMBL/GenBank/DDBJ whole genome shotgun (WGS) entry which is preliminary data.</text>
</comment>
<feature type="compositionally biased region" description="Polar residues" evidence="1">
    <location>
        <begin position="232"/>
        <end position="241"/>
    </location>
</feature>
<feature type="compositionally biased region" description="Polar residues" evidence="1">
    <location>
        <begin position="292"/>
        <end position="304"/>
    </location>
</feature>
<feature type="compositionally biased region" description="Polar residues" evidence="1">
    <location>
        <begin position="62"/>
        <end position="91"/>
    </location>
</feature>
<sequence length="564" mass="61960">MQMFTISRLHRILSTLTSVRPIIHRRSTSSLGGDLSVEVLHNVTVPDVIDILSNASAPHPCASSTSNHTTDYIPSSTHPSNHTHISSNAQPNITHNSNTHTSSNSQSNATFSPSTPQQSPIATANPPTTVRHQSPHLQSHSYQPEQRLHSLLNSLASSLDALGYTPGTTLQAASLKSRLQLRKNSSQSDSERFRHLQRSVVDLYRYITGRSKPKSGDGSNRQSPLGAHHRSTTFADHNSTLERNGLLTTNASSNPLRVKSAFSENAEEDNVENMPDVEDENEEGHPCDEEPASTQFGSTVSPSPMASPKSEVNEAAPSTFVSEQDRTSEDERGAIMSPMSTPWPSASPSEASPIDIPPMAVPMSLESEKTVERGDGIDGLRDGENVTQLAQMVYKVAREANIFSMAAAPCDEVTDWMPDVIRKLQSELVGLQFYCIDTREPVQDMTTLRQVFGDVASAILQANVNEIKDIIPKELDMVVSWKGLQRWGLDKGWRFMRGLRDSGAKYVLVSNNPRISNLDENMDAVNVRRSPLLFGEPRRIISGITPDSSTELLLYAMDEVRDGF</sequence>
<feature type="region of interest" description="Disordered" evidence="1">
    <location>
        <begin position="263"/>
        <end position="350"/>
    </location>
</feature>
<keyword evidence="3" id="KW-1185">Reference proteome</keyword>
<feature type="compositionally biased region" description="Low complexity" evidence="1">
    <location>
        <begin position="92"/>
        <end position="110"/>
    </location>
</feature>
<reference evidence="2 3" key="1">
    <citation type="journal article" date="2018" name="Mol. Biol. Evol.">
        <title>Analysis of the draft genome of the red seaweed Gracilariopsis chorda provides insights into genome size evolution in Rhodophyta.</title>
        <authorList>
            <person name="Lee J."/>
            <person name="Yang E.C."/>
            <person name="Graf L."/>
            <person name="Yang J.H."/>
            <person name="Qiu H."/>
            <person name="Zel Zion U."/>
            <person name="Chan C.X."/>
            <person name="Stephens T.G."/>
            <person name="Weber A.P.M."/>
            <person name="Boo G.H."/>
            <person name="Boo S.M."/>
            <person name="Kim K.M."/>
            <person name="Shin Y."/>
            <person name="Jung M."/>
            <person name="Lee S.J."/>
            <person name="Yim H.S."/>
            <person name="Lee J.H."/>
            <person name="Bhattacharya D."/>
            <person name="Yoon H.S."/>
        </authorList>
    </citation>
    <scope>NUCLEOTIDE SEQUENCE [LARGE SCALE GENOMIC DNA]</scope>
    <source>
        <strain evidence="2 3">SKKU-2015</strain>
        <tissue evidence="2">Whole body</tissue>
    </source>
</reference>
<evidence type="ECO:0000313" key="3">
    <source>
        <dbReference type="Proteomes" id="UP000247409"/>
    </source>
</evidence>
<feature type="compositionally biased region" description="Low complexity" evidence="1">
    <location>
        <begin position="340"/>
        <end position="350"/>
    </location>
</feature>
<accession>A0A2V3IMB6</accession>